<protein>
    <recommendedName>
        <fullName evidence="1">GST C-terminal domain-containing protein</fullName>
    </recommendedName>
</protein>
<dbReference type="InterPro" id="IPR036249">
    <property type="entry name" value="Thioredoxin-like_sf"/>
</dbReference>
<dbReference type="InterPro" id="IPR010987">
    <property type="entry name" value="Glutathione-S-Trfase_C-like"/>
</dbReference>
<dbReference type="OrthoDB" id="2309723at2759"/>
<dbReference type="GeneID" id="41962329"/>
<dbReference type="InterPro" id="IPR036282">
    <property type="entry name" value="Glutathione-S-Trfase_C_sf"/>
</dbReference>
<evidence type="ECO:0000313" key="3">
    <source>
        <dbReference type="RefSeq" id="XP_030980585.1"/>
    </source>
</evidence>
<dbReference type="AlphaFoldDB" id="A0A6P8B0A8"/>
<evidence type="ECO:0000313" key="2">
    <source>
        <dbReference type="Proteomes" id="UP000515153"/>
    </source>
</evidence>
<dbReference type="Gene3D" id="1.20.1050.10">
    <property type="match status" value="1"/>
</dbReference>
<reference evidence="3" key="3">
    <citation type="submission" date="2025-08" db="UniProtKB">
        <authorList>
            <consortium name="RefSeq"/>
        </authorList>
    </citation>
    <scope>IDENTIFICATION</scope>
    <source>
        <strain evidence="3">NI907</strain>
    </source>
</reference>
<evidence type="ECO:0000259" key="1">
    <source>
        <dbReference type="PROSITE" id="PS50405"/>
    </source>
</evidence>
<accession>A0A6P8B0A8</accession>
<dbReference type="SUPFAM" id="SSF47616">
    <property type="entry name" value="GST C-terminal domain-like"/>
    <property type="match status" value="1"/>
</dbReference>
<dbReference type="PANTHER" id="PTHR44051">
    <property type="entry name" value="GLUTATHIONE S-TRANSFERASE-RELATED"/>
    <property type="match status" value="1"/>
</dbReference>
<dbReference type="KEGG" id="pgri:PgNI_07407"/>
<gene>
    <name evidence="3" type="ORF">PgNI_07407</name>
</gene>
<dbReference type="Gene3D" id="3.40.30.10">
    <property type="entry name" value="Glutaredoxin"/>
    <property type="match status" value="1"/>
</dbReference>
<keyword evidence="2" id="KW-1185">Reference proteome</keyword>
<feature type="domain" description="GST C-terminal" evidence="1">
    <location>
        <begin position="110"/>
        <end position="242"/>
    </location>
</feature>
<name>A0A6P8B0A8_PYRGI</name>
<dbReference type="SUPFAM" id="SSF52833">
    <property type="entry name" value="Thioredoxin-like"/>
    <property type="match status" value="1"/>
</dbReference>
<dbReference type="PROSITE" id="PS50405">
    <property type="entry name" value="GST_CTER"/>
    <property type="match status" value="1"/>
</dbReference>
<proteinExistence type="predicted"/>
<reference evidence="3" key="1">
    <citation type="journal article" date="2019" name="Mol. Biol. Evol.">
        <title>Blast fungal genomes show frequent chromosomal changes, gene gains and losses, and effector gene turnover.</title>
        <authorList>
            <person name="Gomez Luciano L.B."/>
            <person name="Jason Tsai I."/>
            <person name="Chuma I."/>
            <person name="Tosa Y."/>
            <person name="Chen Y.H."/>
            <person name="Li J.Y."/>
            <person name="Li M.Y."/>
            <person name="Jade Lu M.Y."/>
            <person name="Nakayashiki H."/>
            <person name="Li W.H."/>
        </authorList>
    </citation>
    <scope>NUCLEOTIDE SEQUENCE</scope>
    <source>
        <strain evidence="3">NI907</strain>
    </source>
</reference>
<dbReference type="PANTHER" id="PTHR44051:SF8">
    <property type="entry name" value="GLUTATHIONE S-TRANSFERASE GSTA"/>
    <property type="match status" value="1"/>
</dbReference>
<dbReference type="Proteomes" id="UP000515153">
    <property type="component" value="Unplaced"/>
</dbReference>
<sequence length="242" mass="26968">MATVTLYRSDKACSMLPHILLKYLEIPHECVAMRRSDGPPTKPRLEAADGSFSAEDYTKLNHKGVVPTLTVQGSDDGNNNNSTKTVITEIEAVTAYISSLAEDKHVYGRTPLEHAKVVEWVSWLAGSVQGLGLTPSLAPLKFTTEEVGHPGIKEMGMQRLKAGLVRIDERLRVGDTQGLGLGVDGYFTVADFYLYIFYVWGYWFKFNMAEEYPALRDLARKVEGLDVVKEVVLHDNLELQFA</sequence>
<organism evidence="2 3">
    <name type="scientific">Pyricularia grisea</name>
    <name type="common">Crabgrass-specific blast fungus</name>
    <name type="synonym">Magnaporthe grisea</name>
    <dbReference type="NCBI Taxonomy" id="148305"/>
    <lineage>
        <taxon>Eukaryota</taxon>
        <taxon>Fungi</taxon>
        <taxon>Dikarya</taxon>
        <taxon>Ascomycota</taxon>
        <taxon>Pezizomycotina</taxon>
        <taxon>Sordariomycetes</taxon>
        <taxon>Sordariomycetidae</taxon>
        <taxon>Magnaporthales</taxon>
        <taxon>Pyriculariaceae</taxon>
        <taxon>Pyricularia</taxon>
    </lineage>
</organism>
<dbReference type="RefSeq" id="XP_030980585.1">
    <property type="nucleotide sequence ID" value="XM_031127420.1"/>
</dbReference>
<reference evidence="3" key="2">
    <citation type="submission" date="2019-10" db="EMBL/GenBank/DDBJ databases">
        <authorList>
            <consortium name="NCBI Genome Project"/>
        </authorList>
    </citation>
    <scope>NUCLEOTIDE SEQUENCE</scope>
    <source>
        <strain evidence="3">NI907</strain>
    </source>
</reference>